<keyword evidence="1" id="KW-0472">Membrane</keyword>
<comment type="caution">
    <text evidence="3">The sequence shown here is derived from an EMBL/GenBank/DDBJ whole genome shotgun (WGS) entry which is preliminary data.</text>
</comment>
<dbReference type="InterPro" id="IPR010559">
    <property type="entry name" value="Sig_transdc_His_kin_internal"/>
</dbReference>
<keyword evidence="4" id="KW-1185">Reference proteome</keyword>
<dbReference type="Gene3D" id="3.30.565.10">
    <property type="entry name" value="Histidine kinase-like ATPase, C-terminal domain"/>
    <property type="match status" value="1"/>
</dbReference>
<keyword evidence="1" id="KW-1133">Transmembrane helix</keyword>
<dbReference type="AlphaFoldDB" id="A0A023BW38"/>
<gene>
    <name evidence="3" type="ORF">ATO12_15410</name>
</gene>
<accession>A0A023BW38</accession>
<dbReference type="Proteomes" id="UP000023541">
    <property type="component" value="Unassembled WGS sequence"/>
</dbReference>
<feature type="transmembrane region" description="Helical" evidence="1">
    <location>
        <begin position="168"/>
        <end position="186"/>
    </location>
</feature>
<feature type="transmembrane region" description="Helical" evidence="1">
    <location>
        <begin position="122"/>
        <end position="140"/>
    </location>
</feature>
<dbReference type="RefSeq" id="WP_034241853.1">
    <property type="nucleotide sequence ID" value="NZ_AQRA01000004.1"/>
</dbReference>
<feature type="domain" description="Signal transduction histidine kinase internal region" evidence="2">
    <location>
        <begin position="247"/>
        <end position="326"/>
    </location>
</feature>
<feature type="transmembrane region" description="Helical" evidence="1">
    <location>
        <begin position="198"/>
        <end position="217"/>
    </location>
</feature>
<dbReference type="SUPFAM" id="SSF55874">
    <property type="entry name" value="ATPase domain of HSP90 chaperone/DNA topoisomerase II/histidine kinase"/>
    <property type="match status" value="1"/>
</dbReference>
<dbReference type="OrthoDB" id="6190788at2"/>
<name>A0A023BW38_9FLAO</name>
<dbReference type="eggNOG" id="COG2972">
    <property type="taxonomic scope" value="Bacteria"/>
</dbReference>
<dbReference type="PANTHER" id="PTHR34220:SF7">
    <property type="entry name" value="SENSOR HISTIDINE KINASE YPDA"/>
    <property type="match status" value="1"/>
</dbReference>
<organism evidence="3 4">
    <name type="scientific">Aquimarina atlantica</name>
    <dbReference type="NCBI Taxonomy" id="1317122"/>
    <lineage>
        <taxon>Bacteria</taxon>
        <taxon>Pseudomonadati</taxon>
        <taxon>Bacteroidota</taxon>
        <taxon>Flavobacteriia</taxon>
        <taxon>Flavobacteriales</taxon>
        <taxon>Flavobacteriaceae</taxon>
        <taxon>Aquimarina</taxon>
    </lineage>
</organism>
<dbReference type="GO" id="GO:0016020">
    <property type="term" value="C:membrane"/>
    <property type="evidence" value="ECO:0007669"/>
    <property type="project" value="InterPro"/>
</dbReference>
<evidence type="ECO:0000313" key="4">
    <source>
        <dbReference type="Proteomes" id="UP000023541"/>
    </source>
</evidence>
<dbReference type="Pfam" id="PF06580">
    <property type="entry name" value="His_kinase"/>
    <property type="match status" value="1"/>
</dbReference>
<evidence type="ECO:0000256" key="1">
    <source>
        <dbReference type="SAM" id="Phobius"/>
    </source>
</evidence>
<evidence type="ECO:0000259" key="2">
    <source>
        <dbReference type="Pfam" id="PF06580"/>
    </source>
</evidence>
<feature type="transmembrane region" description="Helical" evidence="1">
    <location>
        <begin position="68"/>
        <end position="86"/>
    </location>
</feature>
<dbReference type="InterPro" id="IPR036890">
    <property type="entry name" value="HATPase_C_sf"/>
</dbReference>
<sequence>MIKLTLPGCAIWKYKTVIRKQFYLYRKIIFIIDGIKKWMKEIIALYRKIIAIGTADTFSDLQNKRTRLVNIYVLICLHTSIIFYVGDLIFVHKPISDHFTAYVSYIALISILICNKKHLFDYAKIMWIAYLFVFINLSVLKINPGIYTEYYFLLIPGICLSIYQKNTIPIICTLLSIICFFIPYYFFDIYPIDHPNRIQVVVVTCLFYSIYAIVNYFKKHNIANEEKLALAYKQLEETKKSEVAHLQLKSLKAQMNPHFMFNAMNSIQNLVLKGDKQEAYDYLTQFATLIRGNLNMSEKSFVYFEEELSLLKKYLELERLRFRDSLEYSIQGADTIGDIKIPSMIIQPFVENAIKHGLLHKQEGKKILELEFQQDEVFKCIITDNGVGLKASKTINKVNEANQSFSTKAIEDRLLLLKDYYKTDIGFTYENVKIGTKVILKIPYTLISD</sequence>
<dbReference type="GO" id="GO:0000155">
    <property type="term" value="F:phosphorelay sensor kinase activity"/>
    <property type="evidence" value="ECO:0007669"/>
    <property type="project" value="InterPro"/>
</dbReference>
<protein>
    <recommendedName>
        <fullName evidence="2">Signal transduction histidine kinase internal region domain-containing protein</fullName>
    </recommendedName>
</protein>
<dbReference type="STRING" id="1317122.ATO12_15410"/>
<keyword evidence="1" id="KW-0812">Transmembrane</keyword>
<dbReference type="InterPro" id="IPR050640">
    <property type="entry name" value="Bact_2-comp_sensor_kinase"/>
</dbReference>
<proteinExistence type="predicted"/>
<reference evidence="3 4" key="1">
    <citation type="submission" date="2014-04" db="EMBL/GenBank/DDBJ databases">
        <title>Aquimarina sp. 22II-S11-z7 Genome Sequencing.</title>
        <authorList>
            <person name="Lai Q."/>
        </authorList>
    </citation>
    <scope>NUCLEOTIDE SEQUENCE [LARGE SCALE GENOMIC DNA]</scope>
    <source>
        <strain evidence="3 4">22II-S11-z7</strain>
    </source>
</reference>
<evidence type="ECO:0000313" key="3">
    <source>
        <dbReference type="EMBL" id="EZH74252.1"/>
    </source>
</evidence>
<dbReference type="EMBL" id="AQRA01000004">
    <property type="protein sequence ID" value="EZH74252.1"/>
    <property type="molecule type" value="Genomic_DNA"/>
</dbReference>
<dbReference type="PANTHER" id="PTHR34220">
    <property type="entry name" value="SENSOR HISTIDINE KINASE YPDA"/>
    <property type="match status" value="1"/>
</dbReference>